<evidence type="ECO:0000256" key="4">
    <source>
        <dbReference type="ARBA" id="ARBA00022729"/>
    </source>
</evidence>
<proteinExistence type="inferred from homology"/>
<dbReference type="Proteomes" id="UP000503336">
    <property type="component" value="Chromosome"/>
</dbReference>
<dbReference type="KEGG" id="hdh:G5B40_10510"/>
<evidence type="ECO:0000256" key="2">
    <source>
        <dbReference type="ARBA" id="ARBA00009023"/>
    </source>
</evidence>
<name>A0A7L5BVG7_9RHOB</name>
<dbReference type="RefSeq" id="WP_165098284.1">
    <property type="nucleotide sequence ID" value="NZ_CP049056.1"/>
</dbReference>
<dbReference type="InterPro" id="IPR018389">
    <property type="entry name" value="DctP_fam"/>
</dbReference>
<reference evidence="6 7" key="1">
    <citation type="submission" date="2020-02" db="EMBL/GenBank/DDBJ databases">
        <title>complete genome sequence of Rhodobacteraceae bacterium.</title>
        <authorList>
            <person name="Park J."/>
            <person name="Kim Y.-S."/>
            <person name="Kim K.-H."/>
        </authorList>
    </citation>
    <scope>NUCLEOTIDE SEQUENCE [LARGE SCALE GENOMIC DNA]</scope>
    <source>
        <strain evidence="6 7">RR4-56</strain>
    </source>
</reference>
<dbReference type="AlphaFoldDB" id="A0A7L5BVG7"/>
<gene>
    <name evidence="6" type="ORF">G5B40_10510</name>
</gene>
<dbReference type="EMBL" id="CP049056">
    <property type="protein sequence ID" value="QIE55845.1"/>
    <property type="molecule type" value="Genomic_DNA"/>
</dbReference>
<dbReference type="GO" id="GO:0042597">
    <property type="term" value="C:periplasmic space"/>
    <property type="evidence" value="ECO:0007669"/>
    <property type="project" value="UniProtKB-SubCell"/>
</dbReference>
<protein>
    <submittedName>
        <fullName evidence="6">Uncharacterized protein</fullName>
    </submittedName>
</protein>
<evidence type="ECO:0000256" key="5">
    <source>
        <dbReference type="ARBA" id="ARBA00022764"/>
    </source>
</evidence>
<keyword evidence="7" id="KW-1185">Reference proteome</keyword>
<sequence length="125" mass="13627">MRPATDAAVSYNTSRTRSNVLSICSSSTVARASPSRRPSAVAIRSCSAIGETRFAEDLASCIEERAEGRVQLDVFPNSQLGNLSKMLDGVRVGAIQMAHHDFSTLYRFYDDTAVFNAPYAFRSAN</sequence>
<keyword evidence="3" id="KW-0813">Transport</keyword>
<dbReference type="GO" id="GO:0055085">
    <property type="term" value="P:transmembrane transport"/>
    <property type="evidence" value="ECO:0007669"/>
    <property type="project" value="InterPro"/>
</dbReference>
<organism evidence="6 7">
    <name type="scientific">Pikeienuella piscinae</name>
    <dbReference type="NCBI Taxonomy" id="2748098"/>
    <lineage>
        <taxon>Bacteria</taxon>
        <taxon>Pseudomonadati</taxon>
        <taxon>Pseudomonadota</taxon>
        <taxon>Alphaproteobacteria</taxon>
        <taxon>Rhodobacterales</taxon>
        <taxon>Paracoccaceae</taxon>
        <taxon>Pikeienuella</taxon>
    </lineage>
</organism>
<dbReference type="Pfam" id="PF03480">
    <property type="entry name" value="DctP"/>
    <property type="match status" value="1"/>
</dbReference>
<evidence type="ECO:0000256" key="1">
    <source>
        <dbReference type="ARBA" id="ARBA00004418"/>
    </source>
</evidence>
<dbReference type="InterPro" id="IPR038404">
    <property type="entry name" value="TRAP_DctP_sf"/>
</dbReference>
<evidence type="ECO:0000313" key="7">
    <source>
        <dbReference type="Proteomes" id="UP000503336"/>
    </source>
</evidence>
<dbReference type="PANTHER" id="PTHR33376:SF7">
    <property type="entry name" value="C4-DICARBOXYLATE-BINDING PROTEIN DCTB"/>
    <property type="match status" value="1"/>
</dbReference>
<dbReference type="PANTHER" id="PTHR33376">
    <property type="match status" value="1"/>
</dbReference>
<keyword evidence="4" id="KW-0732">Signal</keyword>
<comment type="similarity">
    <text evidence="2">Belongs to the bacterial solute-binding protein 7 family.</text>
</comment>
<keyword evidence="5" id="KW-0574">Periplasm</keyword>
<evidence type="ECO:0000256" key="3">
    <source>
        <dbReference type="ARBA" id="ARBA00022448"/>
    </source>
</evidence>
<accession>A0A7L5BVG7</accession>
<dbReference type="Gene3D" id="3.40.190.170">
    <property type="entry name" value="Bacterial extracellular solute-binding protein, family 7"/>
    <property type="match status" value="1"/>
</dbReference>
<evidence type="ECO:0000313" key="6">
    <source>
        <dbReference type="EMBL" id="QIE55845.1"/>
    </source>
</evidence>
<comment type="subcellular location">
    <subcellularLocation>
        <location evidence="1">Periplasm</location>
    </subcellularLocation>
</comment>